<dbReference type="EMBL" id="BJUX01000036">
    <property type="protein sequence ID" value="GEK90162.1"/>
    <property type="molecule type" value="Genomic_DNA"/>
</dbReference>
<dbReference type="RefSeq" id="WP_091488083.1">
    <property type="nucleotide sequence ID" value="NZ_BJUX01000036.1"/>
</dbReference>
<name>A0A1H7TUH4_9LACT</name>
<feature type="transmembrane region" description="Helical" evidence="1">
    <location>
        <begin position="39"/>
        <end position="59"/>
    </location>
</feature>
<evidence type="ECO:0000313" key="3">
    <source>
        <dbReference type="EMBL" id="SEL88169.1"/>
    </source>
</evidence>
<sequence>MSTKKSFQILCVFDLLLIGIYVLYIVLPENYYPGYYPIGIVQIILLTGAVISLSLYLRNRIILKKISIMDGLLLAGYIFSIMFMAYSVFIWYAAMPS</sequence>
<dbReference type="AlphaFoldDB" id="A0A1H7TUH4"/>
<evidence type="ECO:0000256" key="1">
    <source>
        <dbReference type="SAM" id="Phobius"/>
    </source>
</evidence>
<accession>A0A1H7TUH4</accession>
<feature type="transmembrane region" description="Helical" evidence="1">
    <location>
        <begin position="7"/>
        <end position="27"/>
    </location>
</feature>
<keyword evidence="5" id="KW-1185">Reference proteome</keyword>
<keyword evidence="1" id="KW-0812">Transmembrane</keyword>
<dbReference type="STRING" id="426703.SAMN04488100_11418"/>
<evidence type="ECO:0000313" key="2">
    <source>
        <dbReference type="EMBL" id="GEK90162.1"/>
    </source>
</evidence>
<dbReference type="EMBL" id="FOBL01000014">
    <property type="protein sequence ID" value="SEL88169.1"/>
    <property type="molecule type" value="Genomic_DNA"/>
</dbReference>
<dbReference type="OrthoDB" id="2168352at2"/>
<reference evidence="2 5" key="2">
    <citation type="submission" date="2019-07" db="EMBL/GenBank/DDBJ databases">
        <title>Whole genome shotgun sequence of Alkalibacterium putridalgicola NBRC 103243.</title>
        <authorList>
            <person name="Hosoyama A."/>
            <person name="Uohara A."/>
            <person name="Ohji S."/>
            <person name="Ichikawa N."/>
        </authorList>
    </citation>
    <scope>NUCLEOTIDE SEQUENCE [LARGE SCALE GENOMIC DNA]</scope>
    <source>
        <strain evidence="2 5">NBRC 103243</strain>
    </source>
</reference>
<organism evidence="3 4">
    <name type="scientific">Alkalibacterium putridalgicola</name>
    <dbReference type="NCBI Taxonomy" id="426703"/>
    <lineage>
        <taxon>Bacteria</taxon>
        <taxon>Bacillati</taxon>
        <taxon>Bacillota</taxon>
        <taxon>Bacilli</taxon>
        <taxon>Lactobacillales</taxon>
        <taxon>Carnobacteriaceae</taxon>
        <taxon>Alkalibacterium</taxon>
    </lineage>
</organism>
<evidence type="ECO:0000313" key="4">
    <source>
        <dbReference type="Proteomes" id="UP000198548"/>
    </source>
</evidence>
<keyword evidence="1" id="KW-1133">Transmembrane helix</keyword>
<keyword evidence="1" id="KW-0472">Membrane</keyword>
<gene>
    <name evidence="2" type="ORF">APU01nite_22010</name>
    <name evidence="3" type="ORF">SAMN04488100_11418</name>
</gene>
<proteinExistence type="predicted"/>
<reference evidence="3 4" key="1">
    <citation type="submission" date="2016-10" db="EMBL/GenBank/DDBJ databases">
        <authorList>
            <person name="de Groot N.N."/>
        </authorList>
    </citation>
    <scope>NUCLEOTIDE SEQUENCE [LARGE SCALE GENOMIC DNA]</scope>
    <source>
        <strain evidence="3 4">DSM 19182</strain>
    </source>
</reference>
<dbReference type="Proteomes" id="UP000198548">
    <property type="component" value="Unassembled WGS sequence"/>
</dbReference>
<protein>
    <submittedName>
        <fullName evidence="3">Uncharacterized protein</fullName>
    </submittedName>
</protein>
<evidence type="ECO:0000313" key="5">
    <source>
        <dbReference type="Proteomes" id="UP000321425"/>
    </source>
</evidence>
<feature type="transmembrane region" description="Helical" evidence="1">
    <location>
        <begin position="71"/>
        <end position="94"/>
    </location>
</feature>
<dbReference type="Proteomes" id="UP000321425">
    <property type="component" value="Unassembled WGS sequence"/>
</dbReference>